<dbReference type="Pfam" id="PF00665">
    <property type="entry name" value="rve"/>
    <property type="match status" value="1"/>
</dbReference>
<name>A0AAW2L859_9LAMI</name>
<comment type="caution">
    <text evidence="10">The sequence shown here is derived from an EMBL/GenBank/DDBJ whole genome shotgun (WGS) entry which is preliminary data.</text>
</comment>
<feature type="region of interest" description="Disordered" evidence="6">
    <location>
        <begin position="1"/>
        <end position="43"/>
    </location>
</feature>
<dbReference type="PROSITE" id="PS50994">
    <property type="entry name" value="INTEGRASE"/>
    <property type="match status" value="1"/>
</dbReference>
<dbReference type="InterPro" id="IPR012337">
    <property type="entry name" value="RNaseH-like_sf"/>
</dbReference>
<feature type="transmembrane region" description="Helical" evidence="7">
    <location>
        <begin position="1115"/>
        <end position="1137"/>
    </location>
</feature>
<feature type="compositionally biased region" description="Basic and acidic residues" evidence="6">
    <location>
        <begin position="22"/>
        <end position="33"/>
    </location>
</feature>
<evidence type="ECO:0000313" key="10">
    <source>
        <dbReference type="EMBL" id="KAL0314647.1"/>
    </source>
</evidence>
<evidence type="ECO:0000256" key="5">
    <source>
        <dbReference type="PROSITE-ProRule" id="PRU00205"/>
    </source>
</evidence>
<comment type="subcellular location">
    <subcellularLocation>
        <location evidence="1">Membrane</location>
        <topology evidence="1">Multi-pass membrane protein</topology>
    </subcellularLocation>
</comment>
<reference evidence="10" key="1">
    <citation type="submission" date="2020-06" db="EMBL/GenBank/DDBJ databases">
        <authorList>
            <person name="Li T."/>
            <person name="Hu X."/>
            <person name="Zhang T."/>
            <person name="Song X."/>
            <person name="Zhang H."/>
            <person name="Dai N."/>
            <person name="Sheng W."/>
            <person name="Hou X."/>
            <person name="Wei L."/>
        </authorList>
    </citation>
    <scope>NUCLEOTIDE SEQUENCE</scope>
    <source>
        <strain evidence="10">G01</strain>
        <tissue evidence="10">Leaf</tissue>
    </source>
</reference>
<evidence type="ECO:0000256" key="1">
    <source>
        <dbReference type="ARBA" id="ARBA00004141"/>
    </source>
</evidence>
<dbReference type="InterPro" id="IPR006634">
    <property type="entry name" value="TLC-dom"/>
</dbReference>
<dbReference type="SUPFAM" id="SSF56672">
    <property type="entry name" value="DNA/RNA polymerases"/>
    <property type="match status" value="1"/>
</dbReference>
<dbReference type="GO" id="GO:0003676">
    <property type="term" value="F:nucleic acid binding"/>
    <property type="evidence" value="ECO:0007669"/>
    <property type="project" value="InterPro"/>
</dbReference>
<dbReference type="InterPro" id="IPR013103">
    <property type="entry name" value="RVT_2"/>
</dbReference>
<feature type="transmembrane region" description="Helical" evidence="7">
    <location>
        <begin position="1143"/>
        <end position="1161"/>
    </location>
</feature>
<feature type="domain" description="TLC" evidence="8">
    <location>
        <begin position="982"/>
        <end position="1172"/>
    </location>
</feature>
<gene>
    <name evidence="10" type="ORF">Sangu_2309100</name>
</gene>
<reference evidence="10" key="2">
    <citation type="journal article" date="2024" name="Plant">
        <title>Genomic evolution and insights into agronomic trait innovations of Sesamum species.</title>
        <authorList>
            <person name="Miao H."/>
            <person name="Wang L."/>
            <person name="Qu L."/>
            <person name="Liu H."/>
            <person name="Sun Y."/>
            <person name="Le M."/>
            <person name="Wang Q."/>
            <person name="Wei S."/>
            <person name="Zheng Y."/>
            <person name="Lin W."/>
            <person name="Duan Y."/>
            <person name="Cao H."/>
            <person name="Xiong S."/>
            <person name="Wang X."/>
            <person name="Wei L."/>
            <person name="Li C."/>
            <person name="Ma Q."/>
            <person name="Ju M."/>
            <person name="Zhao R."/>
            <person name="Li G."/>
            <person name="Mu C."/>
            <person name="Tian Q."/>
            <person name="Mei H."/>
            <person name="Zhang T."/>
            <person name="Gao T."/>
            <person name="Zhang H."/>
        </authorList>
    </citation>
    <scope>NUCLEOTIDE SEQUENCE</scope>
    <source>
        <strain evidence="10">G01</strain>
    </source>
</reference>
<evidence type="ECO:0000256" key="4">
    <source>
        <dbReference type="ARBA" id="ARBA00023136"/>
    </source>
</evidence>
<feature type="domain" description="Integrase catalytic" evidence="9">
    <location>
        <begin position="317"/>
        <end position="415"/>
    </location>
</feature>
<sequence length="1190" mass="134169">MNEAAAAAGLDARSTSGASAAHESDDLKIHTSDFPDPTPECSCSSQRTMADKVASTQLMQFLMGLNDSFDAIRSQILVMDPLPSVDKAYSLVLRVESQRQSSINMQDINDNAAMTVRGTDFKRETGGKVFQQKKQYTDKKNLYCTHCTRTGHSKESCFKLHGYPEWFKDLTDKRKRYGSDARALNAIISDSAVVPQQEVTTQTLSVMMSELLQMMKGKTQSDQAQVNYAKMGEFAGTYFNYTTEFLGPNSWIIDSGATAHMCANLKLMNRLKPYIAESSVALPDGTKKHVTLWDQRTKRTIAVGRLVGNFVCPLAKQQRLPFLTSETYSENVFDLIHVDIWGPYNQFSVSGCTYMLTVVDDCSRATWVFLMKHKSQTVTLLENFYQMVLTQFDRKIKTVRTDNGLEFVSEKCQLFSSEPWDIASQDMCLLSTTEWSSGEKTQTPTTSGTGLNVSGIFLHNFGQKQYLLLRISSIAFQLQCYIGRHHMKSCITDQLITLWSLNHTWKPITHQNGDWLQAEINTLEANQTWEITPLPPDKTPIGCRWVFKLKLKADGSIDRYKARLVAKGYNQIEGIDYNESFSPVAKSVTVRLFFAIAAASNWHIHQMDVNNAFLHDYLEEEIYMSPPDGYCLPPGHVCRLKRSLYGLKQASRQWNQEFTTQIVAFGFIQSKHDYCLFTKKSGDSFLVLLLYVDDILVAGTSAELITEVKNYLDRLFTIKDLGVAKYFLGLEVARSPQELLLHKQSIKFTGSAGAKLTHPDVYRRLIGRLLYLNFTRPDTSYACQQLSQYLQNPCQQHLDAALHLVRYLKGTLHKGVFFPSKNSLSLRAYSDADWASCVDTRRSLTGYCIFLGAALVSWKTKKQTTVSRSTAEAEYRSMGSTVCELSWVVYLLHDFGISVPTPIPFLCDNQAALHIVNNPVFHERTKHLEIDCHIVRDKFKSGLIAHHMNLGLLMEDYVVNLIVVSVISWTTLFLVTRRVFPKRSYEFCTRIVSSVHASLAVVLASRSVQDWSCPLCPLASTSSPKQMEALAVTVGYLICDLVCCLFDKQVLMLDNTIHHLVSIVGLVAGLAYQRCATEMVGALWITEISSPFLHLREMLKEVGYRDTHLNLAADIAFALIFSMARMIGGPYVTYVTLSAHNPLLIKAMALGLQLVSTFWFYKIVRMIKYKLGRIRSSSSINIAKTHQSTS</sequence>
<dbReference type="AlphaFoldDB" id="A0AAW2L859"/>
<dbReference type="GO" id="GO:0015074">
    <property type="term" value="P:DNA integration"/>
    <property type="evidence" value="ECO:0007669"/>
    <property type="project" value="InterPro"/>
</dbReference>
<dbReference type="PROSITE" id="PS50922">
    <property type="entry name" value="TLC"/>
    <property type="match status" value="1"/>
</dbReference>
<keyword evidence="2 5" id="KW-0812">Transmembrane</keyword>
<keyword evidence="4 5" id="KW-0472">Membrane</keyword>
<dbReference type="SMART" id="SM00724">
    <property type="entry name" value="TLC"/>
    <property type="match status" value="1"/>
</dbReference>
<dbReference type="EMBL" id="JACGWK010000015">
    <property type="protein sequence ID" value="KAL0314647.1"/>
    <property type="molecule type" value="Genomic_DNA"/>
</dbReference>
<dbReference type="CDD" id="cd09272">
    <property type="entry name" value="RNase_HI_RT_Ty1"/>
    <property type="match status" value="1"/>
</dbReference>
<accession>A0AAW2L859</accession>
<protein>
    <submittedName>
        <fullName evidence="10">Retrovirus-related Pol polyprotein from transposon RE2</fullName>
    </submittedName>
</protein>
<evidence type="ECO:0000256" key="6">
    <source>
        <dbReference type="SAM" id="MobiDB-lite"/>
    </source>
</evidence>
<dbReference type="InterPro" id="IPR001584">
    <property type="entry name" value="Integrase_cat-core"/>
</dbReference>
<dbReference type="InterPro" id="IPR036397">
    <property type="entry name" value="RNaseH_sf"/>
</dbReference>
<keyword evidence="3 7" id="KW-1133">Transmembrane helix</keyword>
<dbReference type="Pfam" id="PF03798">
    <property type="entry name" value="TRAM_LAG1_CLN8"/>
    <property type="match status" value="1"/>
</dbReference>
<evidence type="ECO:0000256" key="7">
    <source>
        <dbReference type="SAM" id="Phobius"/>
    </source>
</evidence>
<evidence type="ECO:0000259" key="9">
    <source>
        <dbReference type="PROSITE" id="PS50994"/>
    </source>
</evidence>
<dbReference type="PANTHER" id="PTHR31898">
    <property type="entry name" value="TRANSMEMBRANE PROTEIN 136"/>
    <property type="match status" value="1"/>
</dbReference>
<dbReference type="InterPro" id="IPR043502">
    <property type="entry name" value="DNA/RNA_pol_sf"/>
</dbReference>
<dbReference type="PANTHER" id="PTHR31898:SF1">
    <property type="entry name" value="TLC DOMAIN-CONTAINING PROTEIN 5"/>
    <property type="match status" value="1"/>
</dbReference>
<evidence type="ECO:0000259" key="8">
    <source>
        <dbReference type="PROSITE" id="PS50922"/>
    </source>
</evidence>
<evidence type="ECO:0000256" key="3">
    <source>
        <dbReference type="ARBA" id="ARBA00022989"/>
    </source>
</evidence>
<evidence type="ECO:0000256" key="2">
    <source>
        <dbReference type="ARBA" id="ARBA00022692"/>
    </source>
</evidence>
<dbReference type="Gene3D" id="3.30.420.10">
    <property type="entry name" value="Ribonuclease H-like superfamily/Ribonuclease H"/>
    <property type="match status" value="1"/>
</dbReference>
<proteinExistence type="predicted"/>
<dbReference type="InterPro" id="IPR042512">
    <property type="entry name" value="TLCD5"/>
</dbReference>
<organism evidence="10">
    <name type="scientific">Sesamum angustifolium</name>
    <dbReference type="NCBI Taxonomy" id="2727405"/>
    <lineage>
        <taxon>Eukaryota</taxon>
        <taxon>Viridiplantae</taxon>
        <taxon>Streptophyta</taxon>
        <taxon>Embryophyta</taxon>
        <taxon>Tracheophyta</taxon>
        <taxon>Spermatophyta</taxon>
        <taxon>Magnoliopsida</taxon>
        <taxon>eudicotyledons</taxon>
        <taxon>Gunneridae</taxon>
        <taxon>Pentapetalae</taxon>
        <taxon>asterids</taxon>
        <taxon>lamiids</taxon>
        <taxon>Lamiales</taxon>
        <taxon>Pedaliaceae</taxon>
        <taxon>Sesamum</taxon>
    </lineage>
</organism>
<dbReference type="SUPFAM" id="SSF53098">
    <property type="entry name" value="Ribonuclease H-like"/>
    <property type="match status" value="1"/>
</dbReference>
<dbReference type="Pfam" id="PF07727">
    <property type="entry name" value="RVT_2"/>
    <property type="match status" value="1"/>
</dbReference>
<dbReference type="GO" id="GO:0016020">
    <property type="term" value="C:membrane"/>
    <property type="evidence" value="ECO:0007669"/>
    <property type="project" value="UniProtKB-SubCell"/>
</dbReference>
<feature type="transmembrane region" description="Helical" evidence="7">
    <location>
        <begin position="957"/>
        <end position="975"/>
    </location>
</feature>